<dbReference type="EMBL" id="JAJHJB010000022">
    <property type="protein sequence ID" value="MCC5466791.1"/>
    <property type="molecule type" value="Genomic_DNA"/>
</dbReference>
<name>A0ABS8HUF0_9FIRM</name>
<dbReference type="PRINTS" id="PR00080">
    <property type="entry name" value="SDRFAMILY"/>
</dbReference>
<dbReference type="Proteomes" id="UP001165492">
    <property type="component" value="Unassembled WGS sequence"/>
</dbReference>
<dbReference type="PRINTS" id="PR01397">
    <property type="entry name" value="DHBDHDRGNASE"/>
</dbReference>
<dbReference type="Gene3D" id="3.40.50.720">
    <property type="entry name" value="NAD(P)-binding Rossmann-like Domain"/>
    <property type="match status" value="1"/>
</dbReference>
<reference evidence="5" key="1">
    <citation type="submission" date="2021-11" db="EMBL/GenBank/DDBJ databases">
        <title>Description of a new species Pelosinus isolated from the bottom sediments of Lake Baikal.</title>
        <authorList>
            <person name="Zakharyuk A."/>
        </authorList>
    </citation>
    <scope>NUCLEOTIDE SEQUENCE</scope>
    <source>
        <strain evidence="5">Bkl1</strain>
    </source>
</reference>
<evidence type="ECO:0000313" key="5">
    <source>
        <dbReference type="EMBL" id="MCC5466791.1"/>
    </source>
</evidence>
<sequence>MNYLKMKGKIALVTGGAQGIGESIVRALTESGAVVAMLDHNAAKLNSLVNELKSQGCNVEAFLVDVSDSKAVNTVVDLIERNIGPIDILINVAGVLRMGLISSLSDQDWEKTFAVNSRGVFNVSRSVSKYMIPRQKGSIVVVGSNAAKVPRISMAAYAASKAAATMFTKCLGLELAQYNIRCNIVSPGSTDTEMQWSLWKDENGARAVIAGTPEAFKIGIPLKKIAEPSDIADAVLFLASDRANHITMLDLCVDGGATLGV</sequence>
<evidence type="ECO:0000256" key="4">
    <source>
        <dbReference type="RuleBase" id="RU000363"/>
    </source>
</evidence>
<comment type="caution">
    <text evidence="5">The sequence shown here is derived from an EMBL/GenBank/DDBJ whole genome shotgun (WGS) entry which is preliminary data.</text>
</comment>
<dbReference type="Pfam" id="PF00106">
    <property type="entry name" value="adh_short"/>
    <property type="match status" value="1"/>
</dbReference>
<protein>
    <recommendedName>
        <fullName evidence="3">2,3-dihydro-2,3-dihydroxybenzoate dehydrogenase</fullName>
        <ecNumber evidence="3">1.3.1.28</ecNumber>
    </recommendedName>
</protein>
<keyword evidence="2 5" id="KW-0560">Oxidoreductase</keyword>
<dbReference type="EC" id="1.3.1.28" evidence="3"/>
<proteinExistence type="inferred from homology"/>
<gene>
    <name evidence="5" type="ORF">LMF89_15700</name>
</gene>
<dbReference type="RefSeq" id="WP_229535888.1">
    <property type="nucleotide sequence ID" value="NZ_JAJHJB010000022.1"/>
</dbReference>
<dbReference type="InterPro" id="IPR036291">
    <property type="entry name" value="NAD(P)-bd_dom_sf"/>
</dbReference>
<dbReference type="NCBIfam" id="NF006074">
    <property type="entry name" value="PRK08220.1"/>
    <property type="match status" value="1"/>
</dbReference>
<organism evidence="5 6">
    <name type="scientific">Pelosinus baikalensis</name>
    <dbReference type="NCBI Taxonomy" id="2892015"/>
    <lineage>
        <taxon>Bacteria</taxon>
        <taxon>Bacillati</taxon>
        <taxon>Bacillota</taxon>
        <taxon>Negativicutes</taxon>
        <taxon>Selenomonadales</taxon>
        <taxon>Sporomusaceae</taxon>
        <taxon>Pelosinus</taxon>
    </lineage>
</organism>
<accession>A0ABS8HUF0</accession>
<dbReference type="InterPro" id="IPR002347">
    <property type="entry name" value="SDR_fam"/>
</dbReference>
<dbReference type="PROSITE" id="PS00061">
    <property type="entry name" value="ADH_SHORT"/>
    <property type="match status" value="1"/>
</dbReference>
<dbReference type="InterPro" id="IPR020904">
    <property type="entry name" value="Sc_DH/Rdtase_CS"/>
</dbReference>
<dbReference type="InterPro" id="IPR003560">
    <property type="entry name" value="DHB_DH"/>
</dbReference>
<dbReference type="SUPFAM" id="SSF51735">
    <property type="entry name" value="NAD(P)-binding Rossmann-fold domains"/>
    <property type="match status" value="1"/>
</dbReference>
<dbReference type="GO" id="GO:0008667">
    <property type="term" value="F:2,3-dihydro-2,3-dihydroxybenzoate dehydrogenase activity"/>
    <property type="evidence" value="ECO:0007669"/>
    <property type="project" value="UniProtKB-EC"/>
</dbReference>
<evidence type="ECO:0000256" key="1">
    <source>
        <dbReference type="ARBA" id="ARBA00006484"/>
    </source>
</evidence>
<evidence type="ECO:0000256" key="2">
    <source>
        <dbReference type="ARBA" id="ARBA00023002"/>
    </source>
</evidence>
<keyword evidence="6" id="KW-1185">Reference proteome</keyword>
<dbReference type="PANTHER" id="PTHR24321:SF13">
    <property type="entry name" value="2,3-DIHYDRO-2,3-DIHYDROXYBENZOATE DEHYDROGENASE"/>
    <property type="match status" value="1"/>
</dbReference>
<evidence type="ECO:0000256" key="3">
    <source>
        <dbReference type="NCBIfam" id="TIGR04316"/>
    </source>
</evidence>
<evidence type="ECO:0000313" key="6">
    <source>
        <dbReference type="Proteomes" id="UP001165492"/>
    </source>
</evidence>
<dbReference type="PANTHER" id="PTHR24321">
    <property type="entry name" value="DEHYDROGENASES, SHORT CHAIN"/>
    <property type="match status" value="1"/>
</dbReference>
<comment type="similarity">
    <text evidence="1 4">Belongs to the short-chain dehydrogenases/reductases (SDR) family.</text>
</comment>
<dbReference type="NCBIfam" id="TIGR04316">
    <property type="entry name" value="dhbA_paeA"/>
    <property type="match status" value="1"/>
</dbReference>